<evidence type="ECO:0000313" key="10">
    <source>
        <dbReference type="EMBL" id="CAB4554189.1"/>
    </source>
</evidence>
<evidence type="ECO:0000256" key="4">
    <source>
        <dbReference type="ARBA" id="ARBA00022475"/>
    </source>
</evidence>
<dbReference type="GO" id="GO:0055085">
    <property type="term" value="P:transmembrane transport"/>
    <property type="evidence" value="ECO:0007669"/>
    <property type="project" value="InterPro"/>
</dbReference>
<name>A0A6J6CUT1_9ZZZZ</name>
<evidence type="ECO:0000259" key="9">
    <source>
        <dbReference type="PROSITE" id="PS50928"/>
    </source>
</evidence>
<organism evidence="10">
    <name type="scientific">freshwater metagenome</name>
    <dbReference type="NCBI Taxonomy" id="449393"/>
    <lineage>
        <taxon>unclassified sequences</taxon>
        <taxon>metagenomes</taxon>
        <taxon>ecological metagenomes</taxon>
    </lineage>
</organism>
<dbReference type="PROSITE" id="PS50928">
    <property type="entry name" value="ABC_TM1"/>
    <property type="match status" value="1"/>
</dbReference>
<feature type="transmembrane region" description="Helical" evidence="8">
    <location>
        <begin position="180"/>
        <end position="201"/>
    </location>
</feature>
<evidence type="ECO:0000256" key="6">
    <source>
        <dbReference type="ARBA" id="ARBA00022989"/>
    </source>
</evidence>
<dbReference type="EMBL" id="CAFBNQ010000016">
    <property type="protein sequence ID" value="CAB4952625.1"/>
    <property type="molecule type" value="Genomic_DNA"/>
</dbReference>
<evidence type="ECO:0000313" key="11">
    <source>
        <dbReference type="EMBL" id="CAB4808777.1"/>
    </source>
</evidence>
<dbReference type="EMBL" id="CAFAAX010000028">
    <property type="protein sequence ID" value="CAB4808777.1"/>
    <property type="molecule type" value="Genomic_DNA"/>
</dbReference>
<dbReference type="Gene3D" id="1.10.3720.10">
    <property type="entry name" value="MetI-like"/>
    <property type="match status" value="1"/>
</dbReference>
<keyword evidence="6 8" id="KW-1133">Transmembrane helix</keyword>
<dbReference type="CDD" id="cd06261">
    <property type="entry name" value="TM_PBP2"/>
    <property type="match status" value="1"/>
</dbReference>
<evidence type="ECO:0000313" key="12">
    <source>
        <dbReference type="EMBL" id="CAB4952625.1"/>
    </source>
</evidence>
<feature type="transmembrane region" description="Helical" evidence="8">
    <location>
        <begin position="95"/>
        <end position="119"/>
    </location>
</feature>
<protein>
    <submittedName>
        <fullName evidence="10">Unannotated protein</fullName>
    </submittedName>
</protein>
<reference evidence="10" key="1">
    <citation type="submission" date="2020-05" db="EMBL/GenBank/DDBJ databases">
        <authorList>
            <person name="Chiriac C."/>
            <person name="Salcher M."/>
            <person name="Ghai R."/>
            <person name="Kavagutti S V."/>
        </authorList>
    </citation>
    <scope>NUCLEOTIDE SEQUENCE</scope>
</reference>
<evidence type="ECO:0000313" key="13">
    <source>
        <dbReference type="EMBL" id="CAB5062812.1"/>
    </source>
</evidence>
<keyword evidence="3" id="KW-0813">Transport</keyword>
<feature type="domain" description="ABC transmembrane type-1" evidence="9">
    <location>
        <begin position="95"/>
        <end position="299"/>
    </location>
</feature>
<keyword evidence="5 8" id="KW-0812">Transmembrane</keyword>
<comment type="similarity">
    <text evidence="2">Belongs to the binding-protein-dependent transport system permease family. CysTW subfamily.</text>
</comment>
<dbReference type="SUPFAM" id="SSF161098">
    <property type="entry name" value="MetI-like"/>
    <property type="match status" value="1"/>
</dbReference>
<dbReference type="InterPro" id="IPR035906">
    <property type="entry name" value="MetI-like_sf"/>
</dbReference>
<dbReference type="InterPro" id="IPR000515">
    <property type="entry name" value="MetI-like"/>
</dbReference>
<comment type="subcellular location">
    <subcellularLocation>
        <location evidence="1">Cell membrane</location>
        <topology evidence="1">Multi-pass membrane protein</topology>
    </subcellularLocation>
</comment>
<keyword evidence="4" id="KW-1003">Cell membrane</keyword>
<gene>
    <name evidence="10" type="ORF">UFOPK1541_00458</name>
    <name evidence="11" type="ORF">UFOPK3119_00364</name>
    <name evidence="12" type="ORF">UFOPK3861_00282</name>
    <name evidence="13" type="ORF">UFOPK4348_00463</name>
</gene>
<feature type="transmembrane region" description="Helical" evidence="8">
    <location>
        <begin position="26"/>
        <end position="50"/>
    </location>
</feature>
<sequence length="313" mass="33727">MTTTNTVATKEGFAEVKAAKLSTLGFFMALPPVLVVILFVGLPIFVAFIFSIGYTGGPNRVISIIGQDIYKKDSWWGTADAYLAVVKDPRFLPDFALTMVVTFVSTLVVLTMAMGMGLYQRIKGGKVASVLSMLSLVPLFVPVVIAAYAIAQFYNGVGFMRTFMAQFGIEFPVITATRNAIIIGTIWTSLPFAILMITSGLQSVPNALIETAQDAGASFMRIVRTILIPLAFVPIVIAGTFTAIGIMGSFTVPLFLGPNQPTMLGVEISNFFTAYNRPQQSIVMAFIIFAAASGIAVLYIWANIRSAKQSGRI</sequence>
<evidence type="ECO:0000256" key="7">
    <source>
        <dbReference type="ARBA" id="ARBA00023136"/>
    </source>
</evidence>
<accession>A0A6J6CUT1</accession>
<feature type="transmembrane region" description="Helical" evidence="8">
    <location>
        <begin position="131"/>
        <end position="154"/>
    </location>
</feature>
<evidence type="ECO:0000256" key="2">
    <source>
        <dbReference type="ARBA" id="ARBA00007069"/>
    </source>
</evidence>
<dbReference type="PANTHER" id="PTHR42929:SF1">
    <property type="entry name" value="INNER MEMBRANE ABC TRANSPORTER PERMEASE PROTEIN YDCU-RELATED"/>
    <property type="match status" value="1"/>
</dbReference>
<dbReference type="Pfam" id="PF00528">
    <property type="entry name" value="BPD_transp_1"/>
    <property type="match status" value="1"/>
</dbReference>
<dbReference type="EMBL" id="CAFBQR010000067">
    <property type="protein sequence ID" value="CAB5062812.1"/>
    <property type="molecule type" value="Genomic_DNA"/>
</dbReference>
<dbReference type="GO" id="GO:0005886">
    <property type="term" value="C:plasma membrane"/>
    <property type="evidence" value="ECO:0007669"/>
    <property type="project" value="UniProtKB-SubCell"/>
</dbReference>
<evidence type="ECO:0000256" key="8">
    <source>
        <dbReference type="SAM" id="Phobius"/>
    </source>
</evidence>
<dbReference type="EMBL" id="CAEZTA010000044">
    <property type="protein sequence ID" value="CAB4554189.1"/>
    <property type="molecule type" value="Genomic_DNA"/>
</dbReference>
<feature type="transmembrane region" description="Helical" evidence="8">
    <location>
        <begin position="222"/>
        <end position="255"/>
    </location>
</feature>
<evidence type="ECO:0000256" key="5">
    <source>
        <dbReference type="ARBA" id="ARBA00022692"/>
    </source>
</evidence>
<evidence type="ECO:0000256" key="3">
    <source>
        <dbReference type="ARBA" id="ARBA00022448"/>
    </source>
</evidence>
<proteinExistence type="inferred from homology"/>
<keyword evidence="7 8" id="KW-0472">Membrane</keyword>
<dbReference type="PANTHER" id="PTHR42929">
    <property type="entry name" value="INNER MEMBRANE ABC TRANSPORTER PERMEASE PROTEIN YDCU-RELATED-RELATED"/>
    <property type="match status" value="1"/>
</dbReference>
<feature type="transmembrane region" description="Helical" evidence="8">
    <location>
        <begin position="282"/>
        <end position="302"/>
    </location>
</feature>
<evidence type="ECO:0000256" key="1">
    <source>
        <dbReference type="ARBA" id="ARBA00004651"/>
    </source>
</evidence>
<dbReference type="AlphaFoldDB" id="A0A6J6CUT1"/>